<gene>
    <name evidence="2" type="ORF">HGT73_13985</name>
</gene>
<dbReference type="EMBL" id="JABBFO010000019">
    <property type="protein sequence ID" value="MBT0728453.1"/>
    <property type="molecule type" value="Genomic_DNA"/>
</dbReference>
<organism evidence="2 3">
    <name type="scientific">Rosenbergiella australiborealis</name>
    <dbReference type="NCBI Taxonomy" id="1544696"/>
    <lineage>
        <taxon>Bacteria</taxon>
        <taxon>Pseudomonadati</taxon>
        <taxon>Pseudomonadota</taxon>
        <taxon>Gammaproteobacteria</taxon>
        <taxon>Enterobacterales</taxon>
        <taxon>Erwiniaceae</taxon>
        <taxon>Rosenbergiella</taxon>
    </lineage>
</organism>
<evidence type="ECO:0000256" key="1">
    <source>
        <dbReference type="SAM" id="Phobius"/>
    </source>
</evidence>
<evidence type="ECO:0000313" key="3">
    <source>
        <dbReference type="Proteomes" id="UP000786875"/>
    </source>
</evidence>
<sequence>MFKYKRIGAILILSITVYCIWIVVRPIKIVRVDNGAVFVEHLPMTIEGKLNWWLKNKDLLQGKYHFINTPDNYTVIVMDFGGYKKLPKGTRDGSIDDYTCFDDTNGDHNKCVYNRIALVVRGSVDGKVFINVGDKTYLQSSDGSVTLK</sequence>
<name>A0ABS5T7V8_9GAMM</name>
<comment type="caution">
    <text evidence="2">The sequence shown here is derived from an EMBL/GenBank/DDBJ whole genome shotgun (WGS) entry which is preliminary data.</text>
</comment>
<accession>A0ABS5T7V8</accession>
<dbReference type="Pfam" id="PF06092">
    <property type="entry name" value="DUF943"/>
    <property type="match status" value="1"/>
</dbReference>
<feature type="transmembrane region" description="Helical" evidence="1">
    <location>
        <begin position="7"/>
        <end position="24"/>
    </location>
</feature>
<reference evidence="2 3" key="1">
    <citation type="submission" date="2020-04" db="EMBL/GenBank/DDBJ databases">
        <title>Genome sequencing of Rosenbergiella species.</title>
        <authorList>
            <person name="Alvarez-Perez S."/>
            <person name="Lievens B."/>
        </authorList>
    </citation>
    <scope>NUCLEOTIDE SEQUENCE [LARGE SCALE GENOMIC DNA]</scope>
    <source>
        <strain evidence="2 3">CdVSA20.1</strain>
    </source>
</reference>
<dbReference type="Proteomes" id="UP000786875">
    <property type="component" value="Unassembled WGS sequence"/>
</dbReference>
<evidence type="ECO:0000313" key="2">
    <source>
        <dbReference type="EMBL" id="MBT0728453.1"/>
    </source>
</evidence>
<protein>
    <submittedName>
        <fullName evidence="2">DUF943 family protein</fullName>
    </submittedName>
</protein>
<keyword evidence="3" id="KW-1185">Reference proteome</keyword>
<dbReference type="InterPro" id="IPR010351">
    <property type="entry name" value="DUF943"/>
</dbReference>
<proteinExistence type="predicted"/>
<keyword evidence="1" id="KW-0812">Transmembrane</keyword>
<keyword evidence="1" id="KW-1133">Transmembrane helix</keyword>
<keyword evidence="1" id="KW-0472">Membrane</keyword>